<feature type="transmembrane region" description="Helical" evidence="1">
    <location>
        <begin position="66"/>
        <end position="93"/>
    </location>
</feature>
<dbReference type="RefSeq" id="WP_369059149.1">
    <property type="nucleotide sequence ID" value="NZ_CP158375.1"/>
</dbReference>
<proteinExistence type="predicted"/>
<evidence type="ECO:0000313" key="2">
    <source>
        <dbReference type="EMBL" id="XDO96295.1"/>
    </source>
</evidence>
<accession>A0AB39KQZ2</accession>
<feature type="transmembrane region" description="Helical" evidence="1">
    <location>
        <begin position="24"/>
        <end position="46"/>
    </location>
</feature>
<dbReference type="EMBL" id="CP158375">
    <property type="protein sequence ID" value="XDO96295.1"/>
    <property type="molecule type" value="Genomic_DNA"/>
</dbReference>
<feature type="transmembrane region" description="Helical" evidence="1">
    <location>
        <begin position="149"/>
        <end position="175"/>
    </location>
</feature>
<feature type="transmembrane region" description="Helical" evidence="1">
    <location>
        <begin position="235"/>
        <end position="253"/>
    </location>
</feature>
<protein>
    <recommendedName>
        <fullName evidence="3">Glycerophosphoryl diester phosphodiesterase membrane domain-containing protein</fullName>
    </recommendedName>
</protein>
<keyword evidence="1" id="KW-1133">Transmembrane helix</keyword>
<dbReference type="AlphaFoldDB" id="A0AB39KQZ2"/>
<feature type="transmembrane region" description="Helical" evidence="1">
    <location>
        <begin position="114"/>
        <end position="137"/>
    </location>
</feature>
<evidence type="ECO:0008006" key="3">
    <source>
        <dbReference type="Google" id="ProtNLM"/>
    </source>
</evidence>
<name>A0AB39KQZ2_9CAUL</name>
<evidence type="ECO:0000256" key="1">
    <source>
        <dbReference type="SAM" id="Phobius"/>
    </source>
</evidence>
<sequence length="297" mass="31969">MARFSTSDAAVKAFEVMGRRPKPIIAWAVFYAAFSILIAALNAQIAGPVMLAMETKQAAPMEIFRLFPWFAVCAVLFFAVWTIGYTAMIRAVLTPEDDRAFYLRLGGQELRQAGVLLAFTLMLLGVYLLLFMALLAVGFGGTVGGRPSAWSLAVIVVLVLATVSAMVFVGVRLSLAMPITFARGKVELFDSWSMSKDRFWPMLGAYLLAAVAATLIYIVVMVLTVLIAFFAGGGFGGLVAMFSTMPVGAAEVLRPLPLTLEIVTALTTTVTSFITVAPAADIYRQLTEVAAERPVTD</sequence>
<keyword evidence="1" id="KW-0812">Transmembrane</keyword>
<organism evidence="2">
    <name type="scientific">Caulobacter sp. 73W</name>
    <dbReference type="NCBI Taxonomy" id="3161137"/>
    <lineage>
        <taxon>Bacteria</taxon>
        <taxon>Pseudomonadati</taxon>
        <taxon>Pseudomonadota</taxon>
        <taxon>Alphaproteobacteria</taxon>
        <taxon>Caulobacterales</taxon>
        <taxon>Caulobacteraceae</taxon>
        <taxon>Caulobacter</taxon>
    </lineage>
</organism>
<reference evidence="2" key="1">
    <citation type="submission" date="2024-06" db="EMBL/GenBank/DDBJ databases">
        <title>Caulobacter inopinatus, sp. nov.</title>
        <authorList>
            <person name="Donachie S.P."/>
        </authorList>
    </citation>
    <scope>NUCLEOTIDE SEQUENCE</scope>
    <source>
        <strain evidence="2">73W</strain>
    </source>
</reference>
<keyword evidence="1" id="KW-0472">Membrane</keyword>
<gene>
    <name evidence="2" type="ORF">ABOZ73_16170</name>
</gene>
<feature type="transmembrane region" description="Helical" evidence="1">
    <location>
        <begin position="203"/>
        <end position="229"/>
    </location>
</feature>